<comment type="caution">
    <text evidence="1">The sequence shown here is derived from an EMBL/GenBank/DDBJ whole genome shotgun (WGS) entry which is preliminary data.</text>
</comment>
<dbReference type="OrthoDB" id="1986058at2"/>
<protein>
    <submittedName>
        <fullName evidence="1">Uncharacterized protein</fullName>
    </submittedName>
</protein>
<dbReference type="EMBL" id="ADLN01000102">
    <property type="protein sequence ID" value="EHI58388.1"/>
    <property type="molecule type" value="Genomic_DNA"/>
</dbReference>
<organism evidence="1 2">
    <name type="scientific">Hungatella hathewayi WAL-18680</name>
    <dbReference type="NCBI Taxonomy" id="742737"/>
    <lineage>
        <taxon>Bacteria</taxon>
        <taxon>Bacillati</taxon>
        <taxon>Bacillota</taxon>
        <taxon>Clostridia</taxon>
        <taxon>Lachnospirales</taxon>
        <taxon>Lachnospiraceae</taxon>
        <taxon>Hungatella</taxon>
    </lineage>
</organism>
<reference evidence="1 2" key="1">
    <citation type="submission" date="2011-08" db="EMBL/GenBank/DDBJ databases">
        <title>The Genome Sequence of Clostridium hathewayi WAL-18680.</title>
        <authorList>
            <consortium name="The Broad Institute Genome Sequencing Platform"/>
            <person name="Earl A."/>
            <person name="Ward D."/>
            <person name="Feldgarden M."/>
            <person name="Gevers D."/>
            <person name="Finegold S.M."/>
            <person name="Summanen P.H."/>
            <person name="Molitoris D.R."/>
            <person name="Song M."/>
            <person name="Daigneault M."/>
            <person name="Allen-Vercoe E."/>
            <person name="Young S.K."/>
            <person name="Zeng Q."/>
            <person name="Gargeya S."/>
            <person name="Fitzgerald M."/>
            <person name="Haas B."/>
            <person name="Abouelleil A."/>
            <person name="Alvarado L."/>
            <person name="Arachchi H.M."/>
            <person name="Berlin A."/>
            <person name="Brown A."/>
            <person name="Chapman S.B."/>
            <person name="Chen Z."/>
            <person name="Dunbar C."/>
            <person name="Freedman E."/>
            <person name="Gearin G."/>
            <person name="Gellesch M."/>
            <person name="Goldberg J."/>
            <person name="Griggs A."/>
            <person name="Gujja S."/>
            <person name="Heiman D."/>
            <person name="Howarth C."/>
            <person name="Larson L."/>
            <person name="Lui A."/>
            <person name="MacDonald P.J.P."/>
            <person name="Montmayeur A."/>
            <person name="Murphy C."/>
            <person name="Neiman D."/>
            <person name="Pearson M."/>
            <person name="Priest M."/>
            <person name="Roberts A."/>
            <person name="Saif S."/>
            <person name="Shea T."/>
            <person name="Shenoy N."/>
            <person name="Sisk P."/>
            <person name="Stolte C."/>
            <person name="Sykes S."/>
            <person name="Wortman J."/>
            <person name="Nusbaum C."/>
            <person name="Birren B."/>
        </authorList>
    </citation>
    <scope>NUCLEOTIDE SEQUENCE [LARGE SCALE GENOMIC DNA]</scope>
    <source>
        <strain evidence="1 2">WAL-18680</strain>
    </source>
</reference>
<sequence length="181" mass="20217">MEVTAKYRGGKYVLCDEQGSCLAQVQKVHGKSGQMRVLDGAGEMVYDVVKDGDRIAVSCREAGGSAAGQERDGRGKENCSMDGRILYEHDEAGNILQPSLFRPPMAEELLLETPWGELKIVQDKKREFEVYLEEKKAGAMSHMLSFQKKMTMTSEEMPKEVYGVILGLGMFMLREDDVEIV</sequence>
<accession>G5IJF3</accession>
<evidence type="ECO:0000313" key="2">
    <source>
        <dbReference type="Proteomes" id="UP000005384"/>
    </source>
</evidence>
<dbReference type="RefSeq" id="WP_006781622.1">
    <property type="nucleotide sequence ID" value="NZ_CP040506.1"/>
</dbReference>
<name>G5IJF3_9FIRM</name>
<evidence type="ECO:0000313" key="1">
    <source>
        <dbReference type="EMBL" id="EHI58388.1"/>
    </source>
</evidence>
<dbReference type="PATRIC" id="fig|742737.3.peg.3611"/>
<dbReference type="AlphaFoldDB" id="G5IJF3"/>
<gene>
    <name evidence="1" type="ORF">HMPREF9473_03631</name>
</gene>
<proteinExistence type="predicted"/>
<dbReference type="HOGENOM" id="CLU_1487140_0_0_9"/>
<keyword evidence="2" id="KW-1185">Reference proteome</keyword>
<dbReference type="Proteomes" id="UP000005384">
    <property type="component" value="Unassembled WGS sequence"/>
</dbReference>